<comment type="cofactor">
    <cofactor evidence="1">
        <name>biotin</name>
        <dbReference type="ChEBI" id="CHEBI:57586"/>
    </cofactor>
</comment>
<dbReference type="Pfam" id="PF02786">
    <property type="entry name" value="CPSase_L_D2"/>
    <property type="match status" value="1"/>
</dbReference>
<dbReference type="InterPro" id="IPR005479">
    <property type="entry name" value="CPAse_ATP-bd"/>
</dbReference>
<keyword evidence="4 6" id="KW-0067">ATP-binding</keyword>
<feature type="domain" description="ATP-grasp" evidence="7">
    <location>
        <begin position="157"/>
        <end position="259"/>
    </location>
</feature>
<dbReference type="Gramene" id="Os12t0605800-02">
    <property type="protein sequence ID" value="Os12t0605800-02"/>
    <property type="gene ID" value="Os12g0605800"/>
</dbReference>
<keyword evidence="2" id="KW-0436">Ligase</keyword>
<keyword evidence="10" id="KW-1185">Reference proteome</keyword>
<gene>
    <name evidence="9" type="ordered locus">Os12g0605800</name>
    <name evidence="9" type="ORF">OSNPB_120605800</name>
</gene>
<evidence type="ECO:0007829" key="12">
    <source>
        <dbReference type="ProteomicsDB" id="A0A0P0YCK7"/>
    </source>
</evidence>
<dbReference type="PROSITE" id="PS50975">
    <property type="entry name" value="ATP_GRASP"/>
    <property type="match status" value="1"/>
</dbReference>
<evidence type="ECO:0000256" key="3">
    <source>
        <dbReference type="ARBA" id="ARBA00022741"/>
    </source>
</evidence>
<dbReference type="PROSITE" id="PS50979">
    <property type="entry name" value="BC"/>
    <property type="match status" value="1"/>
</dbReference>
<proteinExistence type="evidence at protein level"/>
<evidence type="ECO:0000259" key="8">
    <source>
        <dbReference type="PROSITE" id="PS50979"/>
    </source>
</evidence>
<protein>
    <submittedName>
        <fullName evidence="9">Os12g0605800 protein</fullName>
    </submittedName>
</protein>
<keyword evidence="3 6" id="KW-0547">Nucleotide-binding</keyword>
<dbReference type="AlphaFoldDB" id="A0A0P0YCK7"/>
<dbReference type="SUPFAM" id="SSF56059">
    <property type="entry name" value="Glutathione synthetase ATP-binding domain-like"/>
    <property type="match status" value="1"/>
</dbReference>
<dbReference type="Proteomes" id="UP000059680">
    <property type="component" value="Chromosome 12"/>
</dbReference>
<reference evidence="9 10" key="3">
    <citation type="journal article" date="2013" name="Rice">
        <title>Improvement of the Oryza sativa Nipponbare reference genome using next generation sequence and optical map data.</title>
        <authorList>
            <person name="Kawahara Y."/>
            <person name="de la Bastide M."/>
            <person name="Hamilton J.P."/>
            <person name="Kanamori H."/>
            <person name="McCombie W.R."/>
            <person name="Ouyang S."/>
            <person name="Schwartz D.C."/>
            <person name="Tanaka T."/>
            <person name="Wu J."/>
            <person name="Zhou S."/>
            <person name="Childs K.L."/>
            <person name="Davidson R.M."/>
            <person name="Lin H."/>
            <person name="Quesada-Ocampo L."/>
            <person name="Vaillancourt B."/>
            <person name="Sakai H."/>
            <person name="Lee S.S."/>
            <person name="Kim J."/>
            <person name="Numa H."/>
            <person name="Itoh T."/>
            <person name="Buell C.R."/>
            <person name="Matsumoto T."/>
        </authorList>
    </citation>
    <scope>NUCLEOTIDE SEQUENCE [LARGE SCALE GENOMIC DNA]</scope>
    <source>
        <strain evidence="10">cv. Nipponbare</strain>
    </source>
</reference>
<evidence type="ECO:0000259" key="7">
    <source>
        <dbReference type="PROSITE" id="PS50975"/>
    </source>
</evidence>
<reference evidence="9 10" key="2">
    <citation type="journal article" date="2013" name="Plant Cell Physiol.">
        <title>Rice Annotation Project Database (RAP-DB): an integrative and interactive database for rice genomics.</title>
        <authorList>
            <person name="Sakai H."/>
            <person name="Lee S.S."/>
            <person name="Tanaka T."/>
            <person name="Numa H."/>
            <person name="Kim J."/>
            <person name="Kawahara Y."/>
            <person name="Wakimoto H."/>
            <person name="Yang C.C."/>
            <person name="Iwamoto M."/>
            <person name="Abe T."/>
            <person name="Yamada Y."/>
            <person name="Muto A."/>
            <person name="Inokuchi H."/>
            <person name="Ikemura T."/>
            <person name="Matsumoto T."/>
            <person name="Sasaki T."/>
            <person name="Itoh T."/>
        </authorList>
    </citation>
    <scope>NUCLEOTIDE SEQUENCE [LARGE SCALE GENOMIC DNA]</scope>
    <source>
        <strain evidence="10">cv. Nipponbare</strain>
    </source>
</reference>
<name>A0A0P0YCK7_ORYSJ</name>
<reference evidence="10" key="1">
    <citation type="journal article" date="2005" name="Nature">
        <title>The map-based sequence of the rice genome.</title>
        <authorList>
            <consortium name="International rice genome sequencing project (IRGSP)"/>
            <person name="Matsumoto T."/>
            <person name="Wu J."/>
            <person name="Kanamori H."/>
            <person name="Katayose Y."/>
            <person name="Fujisawa M."/>
            <person name="Namiki N."/>
            <person name="Mizuno H."/>
            <person name="Yamamoto K."/>
            <person name="Antonio B.A."/>
            <person name="Baba T."/>
            <person name="Sakata K."/>
            <person name="Nagamura Y."/>
            <person name="Aoki H."/>
            <person name="Arikawa K."/>
            <person name="Arita K."/>
            <person name="Bito T."/>
            <person name="Chiden Y."/>
            <person name="Fujitsuka N."/>
            <person name="Fukunaka R."/>
            <person name="Hamada M."/>
            <person name="Harada C."/>
            <person name="Hayashi A."/>
            <person name="Hijishita S."/>
            <person name="Honda M."/>
            <person name="Hosokawa S."/>
            <person name="Ichikawa Y."/>
            <person name="Idonuma A."/>
            <person name="Iijima M."/>
            <person name="Ikeda M."/>
            <person name="Ikeno M."/>
            <person name="Ito K."/>
            <person name="Ito S."/>
            <person name="Ito T."/>
            <person name="Ito Y."/>
            <person name="Ito Y."/>
            <person name="Iwabuchi A."/>
            <person name="Kamiya K."/>
            <person name="Karasawa W."/>
            <person name="Kurita K."/>
            <person name="Katagiri S."/>
            <person name="Kikuta A."/>
            <person name="Kobayashi H."/>
            <person name="Kobayashi N."/>
            <person name="Machita K."/>
            <person name="Maehara T."/>
            <person name="Masukawa M."/>
            <person name="Mizubayashi T."/>
            <person name="Mukai Y."/>
            <person name="Nagasaki H."/>
            <person name="Nagata Y."/>
            <person name="Naito S."/>
            <person name="Nakashima M."/>
            <person name="Nakama Y."/>
            <person name="Nakamichi Y."/>
            <person name="Nakamura M."/>
            <person name="Meguro A."/>
            <person name="Negishi M."/>
            <person name="Ohta I."/>
            <person name="Ohta T."/>
            <person name="Okamoto M."/>
            <person name="Ono N."/>
            <person name="Saji S."/>
            <person name="Sakaguchi M."/>
            <person name="Sakai K."/>
            <person name="Shibata M."/>
            <person name="Shimokawa T."/>
            <person name="Song J."/>
            <person name="Takazaki Y."/>
            <person name="Terasawa K."/>
            <person name="Tsugane M."/>
            <person name="Tsuji K."/>
            <person name="Ueda S."/>
            <person name="Waki K."/>
            <person name="Yamagata H."/>
            <person name="Yamamoto M."/>
            <person name="Yamamoto S."/>
            <person name="Yamane H."/>
            <person name="Yoshiki S."/>
            <person name="Yoshihara R."/>
            <person name="Yukawa K."/>
            <person name="Zhong H."/>
            <person name="Yano M."/>
            <person name="Yuan Q."/>
            <person name="Ouyang S."/>
            <person name="Liu J."/>
            <person name="Jones K.M."/>
            <person name="Gansberger K."/>
            <person name="Moffat K."/>
            <person name="Hill J."/>
            <person name="Bera J."/>
            <person name="Fadrosh D."/>
            <person name="Jin S."/>
            <person name="Johri S."/>
            <person name="Kim M."/>
            <person name="Overton L."/>
            <person name="Reardon M."/>
            <person name="Tsitrin T."/>
            <person name="Vuong H."/>
            <person name="Weaver B."/>
            <person name="Ciecko A."/>
            <person name="Tallon L."/>
            <person name="Jackson J."/>
            <person name="Pai G."/>
            <person name="Aken S.V."/>
            <person name="Utterback T."/>
            <person name="Reidmuller S."/>
            <person name="Feldblyum T."/>
            <person name="Hsiao J."/>
            <person name="Zismann V."/>
            <person name="Iobst S."/>
            <person name="de Vazeille A.R."/>
            <person name="Buell C.R."/>
            <person name="Ying K."/>
            <person name="Li Y."/>
            <person name="Lu T."/>
            <person name="Huang Y."/>
            <person name="Zhao Q."/>
            <person name="Feng Q."/>
            <person name="Zhang L."/>
            <person name="Zhu J."/>
            <person name="Weng Q."/>
            <person name="Mu J."/>
            <person name="Lu Y."/>
            <person name="Fan D."/>
            <person name="Liu Y."/>
            <person name="Guan J."/>
            <person name="Zhang Y."/>
            <person name="Yu S."/>
            <person name="Liu X."/>
            <person name="Zhang Y."/>
            <person name="Hong G."/>
            <person name="Han B."/>
            <person name="Choisne N."/>
            <person name="Demange N."/>
            <person name="Orjeda G."/>
            <person name="Samain S."/>
            <person name="Cattolico L."/>
            <person name="Pelletier E."/>
            <person name="Couloux A."/>
            <person name="Segurens B."/>
            <person name="Wincker P."/>
            <person name="D'Hont A."/>
            <person name="Scarpelli C."/>
            <person name="Weissenbach J."/>
            <person name="Salanoubat M."/>
            <person name="Quetier F."/>
            <person name="Yu Y."/>
            <person name="Kim H.R."/>
            <person name="Rambo T."/>
            <person name="Currie J."/>
            <person name="Collura K."/>
            <person name="Luo M."/>
            <person name="Yang T."/>
            <person name="Ammiraju J.S.S."/>
            <person name="Engler F."/>
            <person name="Soderlund C."/>
            <person name="Wing R.A."/>
            <person name="Palmer L.E."/>
            <person name="de la Bastide M."/>
            <person name="Spiegel L."/>
            <person name="Nascimento L."/>
            <person name="Zutavern T."/>
            <person name="O'Shaughnessy A."/>
            <person name="Dike S."/>
            <person name="Dedhia N."/>
            <person name="Preston R."/>
            <person name="Balija V."/>
            <person name="McCombie W.R."/>
            <person name="Chow T."/>
            <person name="Chen H."/>
            <person name="Chung M."/>
            <person name="Chen C."/>
            <person name="Shaw J."/>
            <person name="Wu H."/>
            <person name="Hsiao K."/>
            <person name="Chao Y."/>
            <person name="Chu M."/>
            <person name="Cheng C."/>
            <person name="Hour A."/>
            <person name="Lee P."/>
            <person name="Lin S."/>
            <person name="Lin Y."/>
            <person name="Liou J."/>
            <person name="Liu S."/>
            <person name="Hsing Y."/>
            <person name="Raghuvanshi S."/>
            <person name="Mohanty A."/>
            <person name="Bharti A.K."/>
            <person name="Gaur A."/>
            <person name="Gupta V."/>
            <person name="Kumar D."/>
            <person name="Ravi V."/>
            <person name="Vij S."/>
            <person name="Kapur A."/>
            <person name="Khurana P."/>
            <person name="Khurana P."/>
            <person name="Khurana J.P."/>
            <person name="Tyagi A.K."/>
            <person name="Gaikwad K."/>
            <person name="Singh A."/>
            <person name="Dalal V."/>
            <person name="Srivastava S."/>
            <person name="Dixit A."/>
            <person name="Pal A.K."/>
            <person name="Ghazi I.A."/>
            <person name="Yadav M."/>
            <person name="Pandit A."/>
            <person name="Bhargava A."/>
            <person name="Sureshbabu K."/>
            <person name="Batra K."/>
            <person name="Sharma T.R."/>
            <person name="Mohapatra T."/>
            <person name="Singh N.K."/>
            <person name="Messing J."/>
            <person name="Nelson A.B."/>
            <person name="Fuks G."/>
            <person name="Kavchok S."/>
            <person name="Keizer G."/>
            <person name="Linton E."/>
            <person name="Llaca V."/>
            <person name="Song R."/>
            <person name="Tanyolac B."/>
            <person name="Young S."/>
            <person name="Ho-Il K."/>
            <person name="Hahn J.H."/>
            <person name="Sangsakoo G."/>
            <person name="Vanavichit A."/>
            <person name="de Mattos Luiz.A.T."/>
            <person name="Zimmer P.D."/>
            <person name="Malone G."/>
            <person name="Dellagostin O."/>
            <person name="de Oliveira A.C."/>
            <person name="Bevan M."/>
            <person name="Bancroft I."/>
            <person name="Minx P."/>
            <person name="Cordum H."/>
            <person name="Wilson R."/>
            <person name="Cheng Z."/>
            <person name="Jin W."/>
            <person name="Jiang J."/>
            <person name="Leong S.A."/>
            <person name="Iwama H."/>
            <person name="Gojobori T."/>
            <person name="Itoh T."/>
            <person name="Niimura Y."/>
            <person name="Fujii Y."/>
            <person name="Habara T."/>
            <person name="Sakai H."/>
            <person name="Sato Y."/>
            <person name="Wilson G."/>
            <person name="Kumar K."/>
            <person name="McCouch S."/>
            <person name="Juretic N."/>
            <person name="Hoen D."/>
            <person name="Wright S."/>
            <person name="Bruskiewich R."/>
            <person name="Bureau T."/>
            <person name="Miyao A."/>
            <person name="Hirochika H."/>
            <person name="Nishikawa T."/>
            <person name="Kadowaki K."/>
            <person name="Sugiura M."/>
            <person name="Burr B."/>
            <person name="Sasaki T."/>
        </authorList>
    </citation>
    <scope>NUCLEOTIDE SEQUENCE [LARGE SCALE GENOMIC DNA]</scope>
    <source>
        <strain evidence="10">cv. Nipponbare</strain>
    </source>
</reference>
<evidence type="ECO:0000313" key="10">
    <source>
        <dbReference type="Proteomes" id="UP000059680"/>
    </source>
</evidence>
<dbReference type="FunFam" id="3.30.1490.20:FF:000003">
    <property type="entry name" value="acetyl-CoA carboxylase isoform X1"/>
    <property type="match status" value="1"/>
</dbReference>
<feature type="domain" description="Biotin carboxylation" evidence="8">
    <location>
        <begin position="38"/>
        <end position="294"/>
    </location>
</feature>
<dbReference type="SUPFAM" id="SSF52440">
    <property type="entry name" value="PreATP-grasp domain"/>
    <property type="match status" value="1"/>
</dbReference>
<dbReference type="GO" id="GO:0016874">
    <property type="term" value="F:ligase activity"/>
    <property type="evidence" value="ECO:0007669"/>
    <property type="project" value="UniProtKB-KW"/>
</dbReference>
<accession>A0A0P0YCK7</accession>
<evidence type="ECO:0000256" key="5">
    <source>
        <dbReference type="ARBA" id="ARBA00023267"/>
    </source>
</evidence>
<dbReference type="InterPro" id="IPR005481">
    <property type="entry name" value="BC-like_N"/>
</dbReference>
<dbReference type="InterPro" id="IPR011764">
    <property type="entry name" value="Biotin_carboxylation_dom"/>
</dbReference>
<dbReference type="GO" id="GO:0005524">
    <property type="term" value="F:ATP binding"/>
    <property type="evidence" value="ECO:0007669"/>
    <property type="project" value="UniProtKB-UniRule"/>
</dbReference>
<dbReference type="ExpressionAtlas" id="A0A0P0YCK7">
    <property type="expression patterns" value="baseline and differential"/>
</dbReference>
<evidence type="ECO:0000256" key="2">
    <source>
        <dbReference type="ARBA" id="ARBA00022598"/>
    </source>
</evidence>
<evidence type="ECO:0000256" key="6">
    <source>
        <dbReference type="PROSITE-ProRule" id="PRU00409"/>
    </source>
</evidence>
<dbReference type="InterPro" id="IPR050856">
    <property type="entry name" value="Biotin_carboxylase_complex"/>
</dbReference>
<evidence type="ECO:0007829" key="11">
    <source>
        <dbReference type="PeptideAtlas" id="A0A0P0YCK7"/>
    </source>
</evidence>
<dbReference type="PANTHER" id="PTHR18866">
    <property type="entry name" value="CARBOXYLASE:PYRUVATE/ACETYL-COA/PROPIONYL-COA CARBOXYLASE"/>
    <property type="match status" value="1"/>
</dbReference>
<evidence type="ECO:0000256" key="4">
    <source>
        <dbReference type="ARBA" id="ARBA00022840"/>
    </source>
</evidence>
<evidence type="ECO:0000313" key="9">
    <source>
        <dbReference type="EMBL" id="BAT17985.1"/>
    </source>
</evidence>
<dbReference type="EMBL" id="AP014968">
    <property type="protein sequence ID" value="BAT17985.1"/>
    <property type="molecule type" value="Genomic_DNA"/>
</dbReference>
<dbReference type="InterPro" id="IPR016185">
    <property type="entry name" value="PreATP-grasp_dom_sf"/>
</dbReference>
<evidence type="ECO:0000256" key="1">
    <source>
        <dbReference type="ARBA" id="ARBA00001953"/>
    </source>
</evidence>
<dbReference type="PANTHER" id="PTHR18866:SF33">
    <property type="entry name" value="METHYLCROTONOYL-COA CARBOXYLASE SUBUNIT ALPHA, MITOCHONDRIAL-RELATED"/>
    <property type="match status" value="1"/>
</dbReference>
<dbReference type="GO" id="GO:0046872">
    <property type="term" value="F:metal ion binding"/>
    <property type="evidence" value="ECO:0007669"/>
    <property type="project" value="InterPro"/>
</dbReference>
<dbReference type="PROSITE" id="PS00866">
    <property type="entry name" value="CPSASE_1"/>
    <property type="match status" value="1"/>
</dbReference>
<dbReference type="Gene3D" id="3.30.470.20">
    <property type="entry name" value="ATP-grasp fold, B domain"/>
    <property type="match status" value="1"/>
</dbReference>
<keyword evidence="5" id="KW-0092">Biotin</keyword>
<keyword evidence="11 12" id="KW-1267">Proteomics identification</keyword>
<dbReference type="FunFam" id="3.40.50.20:FF:000010">
    <property type="entry name" value="Propionyl-CoA carboxylase subunit alpha"/>
    <property type="match status" value="1"/>
</dbReference>
<dbReference type="InterPro" id="IPR011761">
    <property type="entry name" value="ATP-grasp"/>
</dbReference>
<dbReference type="Pfam" id="PF00289">
    <property type="entry name" value="Biotin_carb_N"/>
    <property type="match status" value="1"/>
</dbReference>
<organism evidence="9 10">
    <name type="scientific">Oryza sativa subsp. japonica</name>
    <name type="common">Rice</name>
    <dbReference type="NCBI Taxonomy" id="39947"/>
    <lineage>
        <taxon>Eukaryota</taxon>
        <taxon>Viridiplantae</taxon>
        <taxon>Streptophyta</taxon>
        <taxon>Embryophyta</taxon>
        <taxon>Tracheophyta</taxon>
        <taxon>Spermatophyta</taxon>
        <taxon>Magnoliopsida</taxon>
        <taxon>Liliopsida</taxon>
        <taxon>Poales</taxon>
        <taxon>Poaceae</taxon>
        <taxon>BOP clade</taxon>
        <taxon>Oryzoideae</taxon>
        <taxon>Oryzeae</taxon>
        <taxon>Oryzinae</taxon>
        <taxon>Oryza</taxon>
        <taxon>Oryza sativa</taxon>
    </lineage>
</organism>
<sequence>MASRLLLLPRRRSRHGGASLLLARLLSSSSSEAGGGGAVEKVLVANRGEIACRVMRTARRLGIPTVAVYSDADRGALHVRAADEAVRLGPPPARESYLNASAIVDAALRTGAKAIHPGYGFLSESADFAQLCKAEGLTFIGPPPSAIRDMGDKSASKRIMGAAGVPLVPGYHGAEQDIELLKLEANKIGYPVLIKPTHGGGGKGMRIVQRPEDFVDSVLSAQREAAASFGINTLLVEKYITQPRHIEVQIFGDQHGNVIHLYERDCSLQRRHQKIIEEAPAVRLHYLCPRVCFE</sequence>